<sequence>MVEDFTGVKPINFGYYWYFGITCVWAEDTWRFADLISPQNVVPYTVRGRTYFKPNKRLKVSKDFIKKWKEKFKGIDGGILSDYGIPVYHEESGVYCNWIPIKKEERYGIEVSSSLLDRMSKIDNKQYEIEI</sequence>
<evidence type="ECO:0000313" key="2">
    <source>
        <dbReference type="Proteomes" id="UP000285750"/>
    </source>
</evidence>
<accession>A0A412HAR1</accession>
<evidence type="ECO:0000313" key="1">
    <source>
        <dbReference type="EMBL" id="RGS10631.1"/>
    </source>
</evidence>
<dbReference type="EMBL" id="QRUY01000001">
    <property type="protein sequence ID" value="RGS10631.1"/>
    <property type="molecule type" value="Genomic_DNA"/>
</dbReference>
<reference evidence="1 2" key="1">
    <citation type="submission" date="2018-08" db="EMBL/GenBank/DDBJ databases">
        <title>A genome reference for cultivated species of the human gut microbiota.</title>
        <authorList>
            <person name="Zou Y."/>
            <person name="Xue W."/>
            <person name="Luo G."/>
        </authorList>
    </citation>
    <scope>NUCLEOTIDE SEQUENCE [LARGE SCALE GENOMIC DNA]</scope>
    <source>
        <strain evidence="1 2">AF24-16AC</strain>
    </source>
</reference>
<gene>
    <name evidence="1" type="ORF">DWY14_00380</name>
</gene>
<proteinExistence type="predicted"/>
<name>A0A412HAR1_9BACT</name>
<dbReference type="AlphaFoldDB" id="A0A412HAR1"/>
<comment type="caution">
    <text evidence="1">The sequence shown here is derived from an EMBL/GenBank/DDBJ whole genome shotgun (WGS) entry which is preliminary data.</text>
</comment>
<organism evidence="1 2">
    <name type="scientific">Phocaeicola plebeius</name>
    <dbReference type="NCBI Taxonomy" id="310297"/>
    <lineage>
        <taxon>Bacteria</taxon>
        <taxon>Pseudomonadati</taxon>
        <taxon>Bacteroidota</taxon>
        <taxon>Bacteroidia</taxon>
        <taxon>Bacteroidales</taxon>
        <taxon>Bacteroidaceae</taxon>
        <taxon>Phocaeicola</taxon>
    </lineage>
</organism>
<dbReference type="Proteomes" id="UP000285750">
    <property type="component" value="Unassembled WGS sequence"/>
</dbReference>
<protein>
    <submittedName>
        <fullName evidence="1">Uncharacterized protein</fullName>
    </submittedName>
</protein>